<gene>
    <name evidence="7" type="ORF">AAP_01569</name>
</gene>
<dbReference type="PANTHER" id="PTHR15371:SF0">
    <property type="entry name" value="SD19278P"/>
    <property type="match status" value="1"/>
</dbReference>
<accession>A0A168BBP5</accession>
<dbReference type="VEuPathDB" id="FungiDB:AAP_01569"/>
<comment type="caution">
    <text evidence="7">The sequence shown here is derived from an EMBL/GenBank/DDBJ whole genome shotgun (WGS) entry which is preliminary data.</text>
</comment>
<keyword evidence="3 6" id="KW-1133">Transmembrane helix</keyword>
<dbReference type="Proteomes" id="UP000242877">
    <property type="component" value="Unassembled WGS sequence"/>
</dbReference>
<organism evidence="7 8">
    <name type="scientific">Ascosphaera apis ARSEF 7405</name>
    <dbReference type="NCBI Taxonomy" id="392613"/>
    <lineage>
        <taxon>Eukaryota</taxon>
        <taxon>Fungi</taxon>
        <taxon>Dikarya</taxon>
        <taxon>Ascomycota</taxon>
        <taxon>Pezizomycotina</taxon>
        <taxon>Eurotiomycetes</taxon>
        <taxon>Eurotiomycetidae</taxon>
        <taxon>Onygenales</taxon>
        <taxon>Ascosphaeraceae</taxon>
        <taxon>Ascosphaera</taxon>
    </lineage>
</organism>
<proteinExistence type="predicted"/>
<dbReference type="GO" id="GO:0008320">
    <property type="term" value="F:protein transmembrane transporter activity"/>
    <property type="evidence" value="ECO:0007669"/>
    <property type="project" value="TreeGrafter"/>
</dbReference>
<dbReference type="AlphaFoldDB" id="A0A168BBP5"/>
<feature type="region of interest" description="Disordered" evidence="5">
    <location>
        <begin position="78"/>
        <end position="106"/>
    </location>
</feature>
<evidence type="ECO:0000256" key="3">
    <source>
        <dbReference type="ARBA" id="ARBA00022989"/>
    </source>
</evidence>
<feature type="region of interest" description="Disordered" evidence="5">
    <location>
        <begin position="225"/>
        <end position="300"/>
    </location>
</feature>
<dbReference type="PANTHER" id="PTHR15371">
    <property type="entry name" value="TIM23"/>
    <property type="match status" value="1"/>
</dbReference>
<evidence type="ECO:0000256" key="5">
    <source>
        <dbReference type="SAM" id="MobiDB-lite"/>
    </source>
</evidence>
<evidence type="ECO:0000256" key="1">
    <source>
        <dbReference type="ARBA" id="ARBA00004141"/>
    </source>
</evidence>
<feature type="compositionally biased region" description="Basic and acidic residues" evidence="5">
    <location>
        <begin position="81"/>
        <end position="90"/>
    </location>
</feature>
<dbReference type="GO" id="GO:0005744">
    <property type="term" value="C:TIM23 mitochondrial import inner membrane translocase complex"/>
    <property type="evidence" value="ECO:0007669"/>
    <property type="project" value="TreeGrafter"/>
</dbReference>
<feature type="transmembrane region" description="Helical" evidence="6">
    <location>
        <begin position="6"/>
        <end position="25"/>
    </location>
</feature>
<evidence type="ECO:0000256" key="4">
    <source>
        <dbReference type="ARBA" id="ARBA00023136"/>
    </source>
</evidence>
<name>A0A168BBP5_9EURO</name>
<feature type="compositionally biased region" description="Low complexity" evidence="5">
    <location>
        <begin position="233"/>
        <end position="254"/>
    </location>
</feature>
<dbReference type="OrthoDB" id="159299at2759"/>
<protein>
    <submittedName>
        <fullName evidence="7">Mitochondrial inner membrane translocase complex, subunit Tim17/22</fullName>
    </submittedName>
</protein>
<evidence type="ECO:0000313" key="7">
    <source>
        <dbReference type="EMBL" id="KZZ95081.1"/>
    </source>
</evidence>
<dbReference type="EMBL" id="AZGZ01000005">
    <property type="protein sequence ID" value="KZZ95081.1"/>
    <property type="molecule type" value="Genomic_DNA"/>
</dbReference>
<keyword evidence="2 6" id="KW-0812">Transmembrane</keyword>
<evidence type="ECO:0000256" key="2">
    <source>
        <dbReference type="ARBA" id="ARBA00022692"/>
    </source>
</evidence>
<dbReference type="GO" id="GO:0030150">
    <property type="term" value="P:protein import into mitochondrial matrix"/>
    <property type="evidence" value="ECO:0007669"/>
    <property type="project" value="TreeGrafter"/>
</dbReference>
<evidence type="ECO:0000313" key="8">
    <source>
        <dbReference type="Proteomes" id="UP000242877"/>
    </source>
</evidence>
<dbReference type="Pfam" id="PF02466">
    <property type="entry name" value="Tim17"/>
    <property type="match status" value="1"/>
</dbReference>
<keyword evidence="4 6" id="KW-0472">Membrane</keyword>
<dbReference type="InterPro" id="IPR045238">
    <property type="entry name" value="Tim23-like"/>
</dbReference>
<reference evidence="7 8" key="1">
    <citation type="journal article" date="2016" name="Genome Biol. Evol.">
        <title>Divergent and convergent evolution of fungal pathogenicity.</title>
        <authorList>
            <person name="Shang Y."/>
            <person name="Xiao G."/>
            <person name="Zheng P."/>
            <person name="Cen K."/>
            <person name="Zhan S."/>
            <person name="Wang C."/>
        </authorList>
    </citation>
    <scope>NUCLEOTIDE SEQUENCE [LARGE SCALE GENOMIC DNA]</scope>
    <source>
        <strain evidence="7 8">ARSEF 7405</strain>
    </source>
</reference>
<evidence type="ECO:0000256" key="6">
    <source>
        <dbReference type="SAM" id="Phobius"/>
    </source>
</evidence>
<comment type="subcellular location">
    <subcellularLocation>
        <location evidence="1">Membrane</location>
        <topology evidence="1">Multi-pass membrane protein</topology>
    </subcellularLocation>
</comment>
<keyword evidence="8" id="KW-1185">Reference proteome</keyword>
<feature type="compositionally biased region" description="Pro residues" evidence="5">
    <location>
        <begin position="284"/>
        <end position="295"/>
    </location>
</feature>
<sequence>MHGNIVIVIVLLVLVGMGIGLYFLMKHIITVIITRSETAKELENGGFMPGDEMDFAAAGPPPGAKSNMGTEVEGDASTWERNFDGSHGGDGEPSISRTPPGPPEFEDEYVGELQAESTAMGFTEEQHNDALITAKQAANQAWCHVQAVLDEQQCNINGQAVGEGVIVMLDEFRLRIFAETGRQHYWMHLVNMLVGPMTEAYHGALQRAMDSNMQTRTLWESYHASVMRHKQQSRQQSHQQSQHQSSSSSQQQSSPAPANASGNHEESRGRRSSSTTRIDCANHPSPPPPPYPPLPGQSRRHRISIDTSTSTSTDQSAMSTIWDSLSGKKRNEPAQFDPSSAADVSSFLSSNALPDPSELHPLAGLNQDTLDYLSLEDSALNDLPGSRSALPSRGWSDDLSYGTGTTYLTALTVGGAWGLVEGLKKMPPTAPPKLRLNGVLNSITRRGPFMGNSAGVIAMVYNGINSTIGAVRGKHDSANSILAGALSGMLFKSTRGLRPMMISGGIVASVAALWTVSKKVLLE</sequence>